<dbReference type="Proteomes" id="UP000011116">
    <property type="component" value="Chromosome 5H"/>
</dbReference>
<keyword evidence="2" id="KW-1185">Reference proteome</keyword>
<dbReference type="Gramene" id="HORVU.MOREX.r2.5HG0428810.1">
    <property type="protein sequence ID" value="HORVU.MOREX.r2.5HG0428810.1.CDS.1"/>
    <property type="gene ID" value="HORVU.MOREX.r2.5HG0428810"/>
</dbReference>
<evidence type="ECO:0000313" key="2">
    <source>
        <dbReference type="Proteomes" id="UP000011116"/>
    </source>
</evidence>
<dbReference type="EnsemblPlants" id="HORVU.MOREX.r3.5HG0516190.1">
    <property type="protein sequence ID" value="HORVU.MOREX.r3.5HG0516190.1.CDS1"/>
    <property type="gene ID" value="HORVU.MOREX.r3.5HG0516190"/>
</dbReference>
<dbReference type="Gramene" id="HORVU.MOREX.r3.5HG0516190.1">
    <property type="protein sequence ID" value="HORVU.MOREX.r3.5HG0516190.1.CDS1"/>
    <property type="gene ID" value="HORVU.MOREX.r3.5HG0516190"/>
</dbReference>
<organism evidence="1 2">
    <name type="scientific">Hordeum vulgare subsp. vulgare</name>
    <name type="common">Domesticated barley</name>
    <dbReference type="NCBI Taxonomy" id="112509"/>
    <lineage>
        <taxon>Eukaryota</taxon>
        <taxon>Viridiplantae</taxon>
        <taxon>Streptophyta</taxon>
        <taxon>Embryophyta</taxon>
        <taxon>Tracheophyta</taxon>
        <taxon>Spermatophyta</taxon>
        <taxon>Magnoliopsida</taxon>
        <taxon>Liliopsida</taxon>
        <taxon>Poales</taxon>
        <taxon>Poaceae</taxon>
        <taxon>BOP clade</taxon>
        <taxon>Pooideae</taxon>
        <taxon>Triticodae</taxon>
        <taxon>Triticeae</taxon>
        <taxon>Hordeinae</taxon>
        <taxon>Hordeum</taxon>
    </lineage>
</organism>
<reference evidence="2" key="1">
    <citation type="journal article" date="2012" name="Nature">
        <title>A physical, genetic and functional sequence assembly of the barley genome.</title>
        <authorList>
            <consortium name="The International Barley Genome Sequencing Consortium"/>
            <person name="Mayer K.F."/>
            <person name="Waugh R."/>
            <person name="Brown J.W."/>
            <person name="Schulman A."/>
            <person name="Langridge P."/>
            <person name="Platzer M."/>
            <person name="Fincher G.B."/>
            <person name="Muehlbauer G.J."/>
            <person name="Sato K."/>
            <person name="Close T.J."/>
            <person name="Wise R.P."/>
            <person name="Stein N."/>
        </authorList>
    </citation>
    <scope>NUCLEOTIDE SEQUENCE [LARGE SCALE GENOMIC DNA]</scope>
    <source>
        <strain evidence="2">cv. Morex</strain>
    </source>
</reference>
<reference evidence="1" key="3">
    <citation type="submission" date="2022-01" db="UniProtKB">
        <authorList>
            <consortium name="EnsemblPlants"/>
        </authorList>
    </citation>
    <scope>IDENTIFICATION</scope>
    <source>
        <strain evidence="1">subsp. vulgare</strain>
    </source>
</reference>
<dbReference type="AlphaFoldDB" id="A0A8I6XX12"/>
<name>A0A8I6XX12_HORVV</name>
<protein>
    <submittedName>
        <fullName evidence="1">Uncharacterized protein</fullName>
    </submittedName>
</protein>
<reference evidence="1" key="2">
    <citation type="submission" date="2020-10" db="EMBL/GenBank/DDBJ databases">
        <authorList>
            <person name="Scholz U."/>
            <person name="Mascher M."/>
            <person name="Fiebig A."/>
        </authorList>
    </citation>
    <scope>NUCLEOTIDE SEQUENCE [LARGE SCALE GENOMIC DNA]</scope>
    <source>
        <strain evidence="1">cv. Morex</strain>
    </source>
</reference>
<accession>A0A8I6XX12</accession>
<evidence type="ECO:0000313" key="1">
    <source>
        <dbReference type="EnsemblPlants" id="HORVU.MOREX.r3.5HG0516190.1.CDS1"/>
    </source>
</evidence>
<sequence length="159" mass="18657">MRPIIMRLHYDDYVFVHSLHDVHNPYGAHNMTTLVELLSGFLKMVIPLLHCLASKIVLLSCSNDLCALWQLHKKMPVQNMIAAASLWSIWRLRNDFCFQGRSWRGLGCVLVKLRSFLRQWAALCDATQEEVLRQFITKLDKFREELPRIAWPPNRELKL</sequence>
<proteinExistence type="predicted"/>